<dbReference type="AlphaFoldDB" id="A0A5R8M861"/>
<dbReference type="GO" id="GO:0015297">
    <property type="term" value="F:antiporter activity"/>
    <property type="evidence" value="ECO:0007669"/>
    <property type="project" value="UniProtKB-KW"/>
</dbReference>
<evidence type="ECO:0000256" key="2">
    <source>
        <dbReference type="ARBA" id="ARBA00022448"/>
    </source>
</evidence>
<feature type="transmembrane region" description="Helical" evidence="10">
    <location>
        <begin position="276"/>
        <end position="297"/>
    </location>
</feature>
<keyword evidence="3" id="KW-0050">Antiport</keyword>
<evidence type="ECO:0000313" key="12">
    <source>
        <dbReference type="Proteomes" id="UP000308382"/>
    </source>
</evidence>
<organism evidence="11 12">
    <name type="scientific">Maribacter aurantiacus</name>
    <dbReference type="NCBI Taxonomy" id="1882343"/>
    <lineage>
        <taxon>Bacteria</taxon>
        <taxon>Pseudomonadati</taxon>
        <taxon>Bacteroidota</taxon>
        <taxon>Flavobacteriia</taxon>
        <taxon>Flavobacteriales</taxon>
        <taxon>Flavobacteriaceae</taxon>
        <taxon>Maribacter</taxon>
    </lineage>
</organism>
<dbReference type="EMBL" id="VBUK01000002">
    <property type="protein sequence ID" value="TLF45758.1"/>
    <property type="molecule type" value="Genomic_DNA"/>
</dbReference>
<dbReference type="InterPro" id="IPR048279">
    <property type="entry name" value="MdtK-like"/>
</dbReference>
<dbReference type="PANTHER" id="PTHR43298:SF2">
    <property type="entry name" value="FMN_FAD EXPORTER YEEO-RELATED"/>
    <property type="match status" value="1"/>
</dbReference>
<evidence type="ECO:0000256" key="6">
    <source>
        <dbReference type="ARBA" id="ARBA00022989"/>
    </source>
</evidence>
<keyword evidence="8 10" id="KW-0472">Membrane</keyword>
<feature type="transmembrane region" description="Helical" evidence="10">
    <location>
        <begin position="12"/>
        <end position="32"/>
    </location>
</feature>
<evidence type="ECO:0000256" key="7">
    <source>
        <dbReference type="ARBA" id="ARBA00023065"/>
    </source>
</evidence>
<keyword evidence="12" id="KW-1185">Reference proteome</keyword>
<keyword evidence="5 10" id="KW-0812">Transmembrane</keyword>
<reference evidence="11 12" key="1">
    <citation type="journal article" date="2017" name="Int. J. Syst. Evol. Microbiol.">
        <title>Maripseudobacter aurantiacus gen. nov., sp. nov., a novel member of the family Flavobacteriaceae isolated from a sedimentation basin.</title>
        <authorList>
            <person name="Chen C."/>
            <person name="Su Y."/>
            <person name="Tao T."/>
            <person name="Fu G."/>
            <person name="Zhang C."/>
            <person name="Sun C."/>
            <person name="Zhang X."/>
            <person name="Wu M."/>
        </authorList>
    </citation>
    <scope>NUCLEOTIDE SEQUENCE [LARGE SCALE GENOMIC DNA]</scope>
    <source>
        <strain evidence="12">CDA4</strain>
    </source>
</reference>
<feature type="transmembrane region" description="Helical" evidence="10">
    <location>
        <begin position="360"/>
        <end position="383"/>
    </location>
</feature>
<feature type="transmembrane region" description="Helical" evidence="10">
    <location>
        <begin position="93"/>
        <end position="115"/>
    </location>
</feature>
<dbReference type="GO" id="GO:0005886">
    <property type="term" value="C:plasma membrane"/>
    <property type="evidence" value="ECO:0007669"/>
    <property type="project" value="UniProtKB-SubCell"/>
</dbReference>
<feature type="transmembrane region" description="Helical" evidence="10">
    <location>
        <begin position="395"/>
        <end position="414"/>
    </location>
</feature>
<dbReference type="Proteomes" id="UP000308382">
    <property type="component" value="Unassembled WGS sequence"/>
</dbReference>
<sequence length="456" mass="50687">MFSNYTKEFAYNIKLSVPVILGMLGHTFVQFADNIMVGQLGTAELAAVSLGNSFVFIAMSLGIGFSTAITPLVAEADGAGNKQNAKSALKHGLVLCTILGFSLFLLILLAKPLMYLMEQPEEVVELAMPYLDLVAFSLVPLIIFQAFKQFSEGLSQTRYPMYATILANVVNITLNYLLIFGTFGFPKLGIVGAAWGTLISRVVMVFYLWMLLKNKKKFHDYVTGFNLKNIEKRVLRKIISLGFPSALQMFFEVAIFTAAIWLSGVLGKNPQAANQIALNLSSMTFMFGMGLGVAAMIRVGNQKGLKDYRELRRIAQSIFFLTLLLEILFALLFLLGKDWFPTLYLDVDDRMNFMDNTEVILLASQLLLVAAFFQISDGIQVVVLGALRGLQDVKIPTFITFVAYWLIGFPISYYLGLHTSLESVGIWVGLLTGLTASAIMLYIRFNYLTQKLIRTS</sequence>
<keyword evidence="2" id="KW-0813">Transport</keyword>
<dbReference type="OrthoDB" id="9780160at2"/>
<comment type="subcellular location">
    <subcellularLocation>
        <location evidence="1">Cell membrane</location>
        <topology evidence="1">Multi-pass membrane protein</topology>
    </subcellularLocation>
</comment>
<feature type="transmembrane region" description="Helical" evidence="10">
    <location>
        <begin position="52"/>
        <end position="73"/>
    </location>
</feature>
<dbReference type="PIRSF" id="PIRSF006603">
    <property type="entry name" value="DinF"/>
    <property type="match status" value="1"/>
</dbReference>
<keyword evidence="6 10" id="KW-1133">Transmembrane helix</keyword>
<evidence type="ECO:0000256" key="9">
    <source>
        <dbReference type="ARBA" id="ARBA00031636"/>
    </source>
</evidence>
<name>A0A5R8M861_9FLAO</name>
<accession>A0A5R8M861</accession>
<evidence type="ECO:0000256" key="10">
    <source>
        <dbReference type="SAM" id="Phobius"/>
    </source>
</evidence>
<evidence type="ECO:0000313" key="11">
    <source>
        <dbReference type="EMBL" id="TLF45758.1"/>
    </source>
</evidence>
<dbReference type="GO" id="GO:0006811">
    <property type="term" value="P:monoatomic ion transport"/>
    <property type="evidence" value="ECO:0007669"/>
    <property type="project" value="UniProtKB-KW"/>
</dbReference>
<gene>
    <name evidence="11" type="ORF">FEK29_06450</name>
</gene>
<dbReference type="NCBIfam" id="TIGR00797">
    <property type="entry name" value="matE"/>
    <property type="match status" value="1"/>
</dbReference>
<feature type="transmembrane region" description="Helical" evidence="10">
    <location>
        <begin position="426"/>
        <end position="445"/>
    </location>
</feature>
<protein>
    <recommendedName>
        <fullName evidence="9">Multidrug-efflux transporter</fullName>
    </recommendedName>
</protein>
<dbReference type="GO" id="GO:0042910">
    <property type="term" value="F:xenobiotic transmembrane transporter activity"/>
    <property type="evidence" value="ECO:0007669"/>
    <property type="project" value="InterPro"/>
</dbReference>
<feature type="transmembrane region" description="Helical" evidence="10">
    <location>
        <begin position="127"/>
        <end position="147"/>
    </location>
</feature>
<evidence type="ECO:0000256" key="5">
    <source>
        <dbReference type="ARBA" id="ARBA00022692"/>
    </source>
</evidence>
<evidence type="ECO:0000256" key="1">
    <source>
        <dbReference type="ARBA" id="ARBA00004651"/>
    </source>
</evidence>
<feature type="transmembrane region" description="Helical" evidence="10">
    <location>
        <begin position="318"/>
        <end position="340"/>
    </location>
</feature>
<feature type="transmembrane region" description="Helical" evidence="10">
    <location>
        <begin position="159"/>
        <end position="183"/>
    </location>
</feature>
<dbReference type="PANTHER" id="PTHR43298">
    <property type="entry name" value="MULTIDRUG RESISTANCE PROTEIN NORM-RELATED"/>
    <property type="match status" value="1"/>
</dbReference>
<comment type="caution">
    <text evidence="11">The sequence shown here is derived from an EMBL/GenBank/DDBJ whole genome shotgun (WGS) entry which is preliminary data.</text>
</comment>
<dbReference type="CDD" id="cd13131">
    <property type="entry name" value="MATE_NorM_like"/>
    <property type="match status" value="1"/>
</dbReference>
<feature type="transmembrane region" description="Helical" evidence="10">
    <location>
        <begin position="189"/>
        <end position="209"/>
    </location>
</feature>
<keyword evidence="4" id="KW-1003">Cell membrane</keyword>
<dbReference type="Pfam" id="PF01554">
    <property type="entry name" value="MatE"/>
    <property type="match status" value="2"/>
</dbReference>
<proteinExistence type="predicted"/>
<evidence type="ECO:0000256" key="3">
    <source>
        <dbReference type="ARBA" id="ARBA00022449"/>
    </source>
</evidence>
<evidence type="ECO:0000256" key="4">
    <source>
        <dbReference type="ARBA" id="ARBA00022475"/>
    </source>
</evidence>
<keyword evidence="7" id="KW-0406">Ion transport</keyword>
<dbReference type="InterPro" id="IPR002528">
    <property type="entry name" value="MATE_fam"/>
</dbReference>
<feature type="transmembrane region" description="Helical" evidence="10">
    <location>
        <begin position="238"/>
        <end position="264"/>
    </location>
</feature>
<dbReference type="RefSeq" id="WP_138257603.1">
    <property type="nucleotide sequence ID" value="NZ_VBUK01000002.1"/>
</dbReference>
<dbReference type="InterPro" id="IPR050222">
    <property type="entry name" value="MATE_MdtK"/>
</dbReference>
<evidence type="ECO:0000256" key="8">
    <source>
        <dbReference type="ARBA" id="ARBA00023136"/>
    </source>
</evidence>